<evidence type="ECO:0000313" key="2">
    <source>
        <dbReference type="Proteomes" id="UP001469553"/>
    </source>
</evidence>
<organism evidence="1 2">
    <name type="scientific">Ameca splendens</name>
    <dbReference type="NCBI Taxonomy" id="208324"/>
    <lineage>
        <taxon>Eukaryota</taxon>
        <taxon>Metazoa</taxon>
        <taxon>Chordata</taxon>
        <taxon>Craniata</taxon>
        <taxon>Vertebrata</taxon>
        <taxon>Euteleostomi</taxon>
        <taxon>Actinopterygii</taxon>
        <taxon>Neopterygii</taxon>
        <taxon>Teleostei</taxon>
        <taxon>Neoteleostei</taxon>
        <taxon>Acanthomorphata</taxon>
        <taxon>Ovalentaria</taxon>
        <taxon>Atherinomorphae</taxon>
        <taxon>Cyprinodontiformes</taxon>
        <taxon>Goodeidae</taxon>
        <taxon>Ameca</taxon>
    </lineage>
</organism>
<sequence>MILIFKKKLATDCQNGFRYNSNDEPLPTKREAADVHPGIKRQNANWWKTQDGMKETDTGVLRKVSNGKLKQTDCKALFLDLLVLLCAQLCNILSFVCHLPCYDHKF</sequence>
<name>A0ABV0ZDG4_9TELE</name>
<protein>
    <submittedName>
        <fullName evidence="1">Uncharacterized protein</fullName>
    </submittedName>
</protein>
<proteinExistence type="predicted"/>
<reference evidence="1 2" key="1">
    <citation type="submission" date="2021-06" db="EMBL/GenBank/DDBJ databases">
        <authorList>
            <person name="Palmer J.M."/>
        </authorList>
    </citation>
    <scope>NUCLEOTIDE SEQUENCE [LARGE SCALE GENOMIC DNA]</scope>
    <source>
        <strain evidence="1 2">AS_MEX2019</strain>
        <tissue evidence="1">Muscle</tissue>
    </source>
</reference>
<gene>
    <name evidence="1" type="ORF">AMECASPLE_025096</name>
</gene>
<dbReference type="Proteomes" id="UP001469553">
    <property type="component" value="Unassembled WGS sequence"/>
</dbReference>
<evidence type="ECO:0000313" key="1">
    <source>
        <dbReference type="EMBL" id="MEQ2304254.1"/>
    </source>
</evidence>
<comment type="caution">
    <text evidence="1">The sequence shown here is derived from an EMBL/GenBank/DDBJ whole genome shotgun (WGS) entry which is preliminary data.</text>
</comment>
<dbReference type="EMBL" id="JAHRIP010058872">
    <property type="protein sequence ID" value="MEQ2304254.1"/>
    <property type="molecule type" value="Genomic_DNA"/>
</dbReference>
<keyword evidence="2" id="KW-1185">Reference proteome</keyword>
<accession>A0ABV0ZDG4</accession>